<evidence type="ECO:0000313" key="3">
    <source>
        <dbReference type="Proteomes" id="UP000256424"/>
    </source>
</evidence>
<dbReference type="Proteomes" id="UP000256424">
    <property type="component" value="Unassembled WGS sequence"/>
</dbReference>
<name>A0A3D8J328_9HELI</name>
<dbReference type="GO" id="GO:0005524">
    <property type="term" value="F:ATP binding"/>
    <property type="evidence" value="ECO:0007669"/>
    <property type="project" value="InterPro"/>
</dbReference>
<dbReference type="EMBL" id="NXLW01000009">
    <property type="protein sequence ID" value="RDU71927.1"/>
    <property type="molecule type" value="Genomic_DNA"/>
</dbReference>
<dbReference type="GO" id="GO:0008233">
    <property type="term" value="F:peptidase activity"/>
    <property type="evidence" value="ECO:0007669"/>
    <property type="project" value="InterPro"/>
</dbReference>
<keyword evidence="3" id="KW-1185">Reference proteome</keyword>
<reference evidence="2 3" key="1">
    <citation type="submission" date="2018-04" db="EMBL/GenBank/DDBJ databases">
        <title>Novel Campyloabacter and Helicobacter Species and Strains.</title>
        <authorList>
            <person name="Mannion A.J."/>
            <person name="Shen Z."/>
            <person name="Fox J.G."/>
        </authorList>
    </citation>
    <scope>NUCLEOTIDE SEQUENCE [LARGE SCALE GENOMIC DNA]</scope>
    <source>
        <strain evidence="2 3">MIT 97-5075</strain>
    </source>
</reference>
<evidence type="ECO:0000259" key="1">
    <source>
        <dbReference type="PROSITE" id="PS50990"/>
    </source>
</evidence>
<gene>
    <name evidence="2" type="ORF">CQA66_05535</name>
</gene>
<dbReference type="CDD" id="cd02423">
    <property type="entry name" value="Peptidase_C39G"/>
    <property type="match status" value="1"/>
</dbReference>
<dbReference type="GO" id="GO:0006508">
    <property type="term" value="P:proteolysis"/>
    <property type="evidence" value="ECO:0007669"/>
    <property type="project" value="InterPro"/>
</dbReference>
<accession>A0A3D8J328</accession>
<dbReference type="OrthoDB" id="13401at2"/>
<organism evidence="2 3">
    <name type="scientific">Helicobacter aurati</name>
    <dbReference type="NCBI Taxonomy" id="137778"/>
    <lineage>
        <taxon>Bacteria</taxon>
        <taxon>Pseudomonadati</taxon>
        <taxon>Campylobacterota</taxon>
        <taxon>Epsilonproteobacteria</taxon>
        <taxon>Campylobacterales</taxon>
        <taxon>Helicobacteraceae</taxon>
        <taxon>Helicobacter</taxon>
    </lineage>
</organism>
<dbReference type="InterPro" id="IPR005074">
    <property type="entry name" value="Peptidase_C39"/>
</dbReference>
<proteinExistence type="predicted"/>
<dbReference type="GO" id="GO:0016020">
    <property type="term" value="C:membrane"/>
    <property type="evidence" value="ECO:0007669"/>
    <property type="project" value="InterPro"/>
</dbReference>
<sequence length="228" mass="26029">MKFAPFVCLCLSFCCAEVFINIDSTVLQKNITSWTQIRDGNLIKQKYDYSCGSASLATILNYYYHFEIGEKEILDSILLSKGIDSSKKEEIENDEELRKEANLSFLDLANYAQKKGMKALGLALTLESLAKLKAPVIIYVKIRDNEHFTVYKGIDKHFVYLADPSFGNIKVSLKKFQEMFYQRKDLHYPGKILAITPGDNTLVGDESFMKTKHDTTFVYDVIKDTIGR</sequence>
<protein>
    <submittedName>
        <fullName evidence="2">Peptidase C39</fullName>
    </submittedName>
</protein>
<feature type="domain" description="Peptidase C39" evidence="1">
    <location>
        <begin position="45"/>
        <end position="187"/>
    </location>
</feature>
<dbReference type="RefSeq" id="WP_104762871.1">
    <property type="nucleotide sequence ID" value="NZ_FZPM01000011.1"/>
</dbReference>
<evidence type="ECO:0000313" key="2">
    <source>
        <dbReference type="EMBL" id="RDU71927.1"/>
    </source>
</evidence>
<dbReference type="Pfam" id="PF03412">
    <property type="entry name" value="Peptidase_C39"/>
    <property type="match status" value="1"/>
</dbReference>
<dbReference type="PROSITE" id="PS50990">
    <property type="entry name" value="PEPTIDASE_C39"/>
    <property type="match status" value="1"/>
</dbReference>
<dbReference type="AlphaFoldDB" id="A0A3D8J328"/>
<dbReference type="Gene3D" id="3.90.70.10">
    <property type="entry name" value="Cysteine proteinases"/>
    <property type="match status" value="1"/>
</dbReference>
<comment type="caution">
    <text evidence="2">The sequence shown here is derived from an EMBL/GenBank/DDBJ whole genome shotgun (WGS) entry which is preliminary data.</text>
</comment>